<dbReference type="CDD" id="cd00586">
    <property type="entry name" value="4HBT"/>
    <property type="match status" value="2"/>
</dbReference>
<dbReference type="SUPFAM" id="SSF54637">
    <property type="entry name" value="Thioesterase/thiol ester dehydrase-isomerase"/>
    <property type="match status" value="2"/>
</dbReference>
<dbReference type="Pfam" id="PF01643">
    <property type="entry name" value="Acyl-ACP_TE"/>
    <property type="match status" value="1"/>
</dbReference>
<dbReference type="InterPro" id="IPR002864">
    <property type="entry name" value="Acyl-ACP_thioesterase_NHD"/>
</dbReference>
<dbReference type="InterPro" id="IPR049427">
    <property type="entry name" value="Acyl-ACP_TE_C"/>
</dbReference>
<evidence type="ECO:0000256" key="6">
    <source>
        <dbReference type="ARBA" id="ARBA00023098"/>
    </source>
</evidence>
<organism evidence="10 11">
    <name type="scientific">Periweissella cryptocerci</name>
    <dbReference type="NCBI Taxonomy" id="2506420"/>
    <lineage>
        <taxon>Bacteria</taxon>
        <taxon>Bacillati</taxon>
        <taxon>Bacillota</taxon>
        <taxon>Bacilli</taxon>
        <taxon>Lactobacillales</taxon>
        <taxon>Lactobacillaceae</taxon>
        <taxon>Periweissella</taxon>
    </lineage>
</organism>
<evidence type="ECO:0000256" key="3">
    <source>
        <dbReference type="ARBA" id="ARBA00022801"/>
    </source>
</evidence>
<evidence type="ECO:0000259" key="8">
    <source>
        <dbReference type="Pfam" id="PF01643"/>
    </source>
</evidence>
<evidence type="ECO:0000259" key="9">
    <source>
        <dbReference type="Pfam" id="PF20791"/>
    </source>
</evidence>
<feature type="domain" description="Acyl-ACP thioesterase N-terminal hotdog" evidence="8">
    <location>
        <begin position="4"/>
        <end position="132"/>
    </location>
</feature>
<evidence type="ECO:0000313" key="10">
    <source>
        <dbReference type="EMBL" id="QBO36572.1"/>
    </source>
</evidence>
<evidence type="ECO:0000256" key="2">
    <source>
        <dbReference type="ARBA" id="ARBA00022516"/>
    </source>
</evidence>
<evidence type="ECO:0000256" key="4">
    <source>
        <dbReference type="ARBA" id="ARBA00022832"/>
    </source>
</evidence>
<dbReference type="KEGG" id="wei:EQG49_08840"/>
<dbReference type="RefSeq" id="WP_133363649.1">
    <property type="nucleotide sequence ID" value="NZ_CP037940.1"/>
</dbReference>
<dbReference type="EMBL" id="CP037940">
    <property type="protein sequence ID" value="QBO36572.1"/>
    <property type="molecule type" value="Genomic_DNA"/>
</dbReference>
<keyword evidence="4" id="KW-0276">Fatty acid metabolism</keyword>
<dbReference type="InterPro" id="IPR045023">
    <property type="entry name" value="FATA/B"/>
</dbReference>
<keyword evidence="3" id="KW-0378">Hydrolase</keyword>
<reference evidence="11" key="1">
    <citation type="submission" date="2019-03" db="EMBL/GenBank/DDBJ databases">
        <title>Weissella sp. 26KH-42 Genome sequencing.</title>
        <authorList>
            <person name="Heo J."/>
            <person name="Kim S.-J."/>
            <person name="Kim J.-S."/>
            <person name="Hong S.-B."/>
            <person name="Kwon S.-W."/>
        </authorList>
    </citation>
    <scope>NUCLEOTIDE SEQUENCE [LARGE SCALE GENOMIC DNA]</scope>
    <source>
        <strain evidence="11">26KH-42</strain>
    </source>
</reference>
<keyword evidence="11" id="KW-1185">Reference proteome</keyword>
<evidence type="ECO:0000256" key="1">
    <source>
        <dbReference type="ARBA" id="ARBA00006500"/>
    </source>
</evidence>
<dbReference type="OrthoDB" id="9801517at2"/>
<dbReference type="PANTHER" id="PTHR31727">
    <property type="entry name" value="OLEOYL-ACYL CARRIER PROTEIN THIOESTERASE 1, CHLOROPLASTIC"/>
    <property type="match status" value="1"/>
</dbReference>
<proteinExistence type="inferred from homology"/>
<evidence type="ECO:0000256" key="5">
    <source>
        <dbReference type="ARBA" id="ARBA00022946"/>
    </source>
</evidence>
<sequence length="254" mass="29362">MAGAVFAEEHRVLYYEADITGKLTTANILNLAILASGDQSETLGVGNAEIHAQNIGWVILQYNIDITRRPSVGEQIVIKTQADHYNPYFAVRNFWLETSQGEKLVDIRAIFTMIDMEARKMVRIPQVMMEAYQADKVKKIERIPNPMQLAETELPEVMHNFYHVRFFDIDHNHHVNNAHYFTWMQDPLGAEFLTQNEVVNINIKYESEIRYGSEINSYYKILPAVDGIVTTLHQIRVDNELMTEAEMKWRAVTD</sequence>
<dbReference type="GO" id="GO:0016297">
    <property type="term" value="F:fatty acyl-[ACP] hydrolase activity"/>
    <property type="evidence" value="ECO:0007669"/>
    <property type="project" value="InterPro"/>
</dbReference>
<dbReference type="InterPro" id="IPR029069">
    <property type="entry name" value="HotDog_dom_sf"/>
</dbReference>
<evidence type="ECO:0000313" key="11">
    <source>
        <dbReference type="Proteomes" id="UP000292886"/>
    </source>
</evidence>
<accession>A0A4P6YUY0</accession>
<dbReference type="GO" id="GO:0000036">
    <property type="term" value="F:acyl carrier activity"/>
    <property type="evidence" value="ECO:0007669"/>
    <property type="project" value="TreeGrafter"/>
</dbReference>
<keyword evidence="7" id="KW-0275">Fatty acid biosynthesis</keyword>
<keyword evidence="5" id="KW-0809">Transit peptide</keyword>
<dbReference type="Pfam" id="PF20791">
    <property type="entry name" value="Acyl-ACP_TE_C"/>
    <property type="match status" value="1"/>
</dbReference>
<protein>
    <submittedName>
        <fullName evidence="10">Acyl-ACP thioesterase</fullName>
    </submittedName>
</protein>
<feature type="domain" description="Acyl-ACP thioesterase-like C-terminal" evidence="9">
    <location>
        <begin position="158"/>
        <end position="250"/>
    </location>
</feature>
<name>A0A4P6YUY0_9LACO</name>
<dbReference type="Proteomes" id="UP000292886">
    <property type="component" value="Chromosome"/>
</dbReference>
<evidence type="ECO:0000256" key="7">
    <source>
        <dbReference type="ARBA" id="ARBA00023160"/>
    </source>
</evidence>
<dbReference type="Gene3D" id="3.10.129.10">
    <property type="entry name" value="Hotdog Thioesterase"/>
    <property type="match status" value="1"/>
</dbReference>
<comment type="similarity">
    <text evidence="1">Belongs to the acyl-ACP thioesterase family.</text>
</comment>
<dbReference type="PANTHER" id="PTHR31727:SF6">
    <property type="entry name" value="OLEOYL-ACYL CARRIER PROTEIN THIOESTERASE 1, CHLOROPLASTIC"/>
    <property type="match status" value="1"/>
</dbReference>
<keyword evidence="2" id="KW-0444">Lipid biosynthesis</keyword>
<dbReference type="AlphaFoldDB" id="A0A4P6YUY0"/>
<gene>
    <name evidence="10" type="ORF">EQG49_08840</name>
</gene>
<keyword evidence="6" id="KW-0443">Lipid metabolism</keyword>